<evidence type="ECO:0000256" key="6">
    <source>
        <dbReference type="ARBA" id="ARBA00023010"/>
    </source>
</evidence>
<keyword evidence="7" id="KW-0472">Membrane</keyword>
<keyword evidence="6" id="KW-0811">Translocation</keyword>
<evidence type="ECO:0000256" key="4">
    <source>
        <dbReference type="ARBA" id="ARBA00022927"/>
    </source>
</evidence>
<evidence type="ECO:0000256" key="5">
    <source>
        <dbReference type="ARBA" id="ARBA00022989"/>
    </source>
</evidence>
<gene>
    <name evidence="9" type="ORF">SAMN05216215_100823</name>
</gene>
<feature type="region of interest" description="Disordered" evidence="8">
    <location>
        <begin position="88"/>
        <end position="122"/>
    </location>
</feature>
<name>A0A1H2ZEV6_9PSEU</name>
<dbReference type="Pfam" id="PF02416">
    <property type="entry name" value="TatA_B_E"/>
    <property type="match status" value="1"/>
</dbReference>
<evidence type="ECO:0000256" key="2">
    <source>
        <dbReference type="ARBA" id="ARBA00022448"/>
    </source>
</evidence>
<evidence type="ECO:0000256" key="7">
    <source>
        <dbReference type="ARBA" id="ARBA00023136"/>
    </source>
</evidence>
<protein>
    <submittedName>
        <fullName evidence="9">Sec-independent protein translocase protein TatB</fullName>
    </submittedName>
</protein>
<sequence length="122" mass="13867">MSLEHLAVLLVVGLFILGPERLPQAVEWWARTMRQVRGYAADAQTQLRSELGDDYRGIQEPLEQLREPLRQLNDLRNLDPRRAVANYLLDDPRPKTAPAAISAPQQRFPRPGETPPFDVEAT</sequence>
<accession>A0A1H2ZEV6</accession>
<keyword evidence="3" id="KW-0812">Transmembrane</keyword>
<dbReference type="EMBL" id="FNOK01000008">
    <property type="protein sequence ID" value="SDX15875.1"/>
    <property type="molecule type" value="Genomic_DNA"/>
</dbReference>
<dbReference type="Gene3D" id="1.20.5.3310">
    <property type="match status" value="1"/>
</dbReference>
<reference evidence="10" key="1">
    <citation type="submission" date="2016-10" db="EMBL/GenBank/DDBJ databases">
        <authorList>
            <person name="Varghese N."/>
            <person name="Submissions S."/>
        </authorList>
    </citation>
    <scope>NUCLEOTIDE SEQUENCE [LARGE SCALE GENOMIC DNA]</scope>
    <source>
        <strain evidence="10">CGMCC 4.3530</strain>
    </source>
</reference>
<keyword evidence="2" id="KW-0813">Transport</keyword>
<evidence type="ECO:0000313" key="10">
    <source>
        <dbReference type="Proteomes" id="UP000199529"/>
    </source>
</evidence>
<organism evidence="9 10">
    <name type="scientific">Saccharopolyspora shandongensis</name>
    <dbReference type="NCBI Taxonomy" id="418495"/>
    <lineage>
        <taxon>Bacteria</taxon>
        <taxon>Bacillati</taxon>
        <taxon>Actinomycetota</taxon>
        <taxon>Actinomycetes</taxon>
        <taxon>Pseudonocardiales</taxon>
        <taxon>Pseudonocardiaceae</taxon>
        <taxon>Saccharopolyspora</taxon>
    </lineage>
</organism>
<proteinExistence type="predicted"/>
<evidence type="ECO:0000313" key="9">
    <source>
        <dbReference type="EMBL" id="SDX15875.1"/>
    </source>
</evidence>
<keyword evidence="5" id="KW-1133">Transmembrane helix</keyword>
<comment type="subcellular location">
    <subcellularLocation>
        <location evidence="1">Membrane</location>
        <topology evidence="1">Single-pass membrane protein</topology>
    </subcellularLocation>
</comment>
<keyword evidence="4" id="KW-0653">Protein transport</keyword>
<dbReference type="InterPro" id="IPR003369">
    <property type="entry name" value="TatA/B/E"/>
</dbReference>
<keyword evidence="10" id="KW-1185">Reference proteome</keyword>
<dbReference type="AlphaFoldDB" id="A0A1H2ZEV6"/>
<dbReference type="Proteomes" id="UP000199529">
    <property type="component" value="Unassembled WGS sequence"/>
</dbReference>
<evidence type="ECO:0000256" key="1">
    <source>
        <dbReference type="ARBA" id="ARBA00004167"/>
    </source>
</evidence>
<dbReference type="RefSeq" id="WP_093264437.1">
    <property type="nucleotide sequence ID" value="NZ_FNOK01000008.1"/>
</dbReference>
<dbReference type="STRING" id="418495.SAMN05216215_100823"/>
<evidence type="ECO:0000256" key="8">
    <source>
        <dbReference type="SAM" id="MobiDB-lite"/>
    </source>
</evidence>
<dbReference type="OrthoDB" id="3267321at2"/>
<evidence type="ECO:0000256" key="3">
    <source>
        <dbReference type="ARBA" id="ARBA00022692"/>
    </source>
</evidence>